<reference evidence="1" key="1">
    <citation type="submission" date="2024-03" db="EMBL/GenBank/DDBJ databases">
        <authorList>
            <consortium name="ELIXIR-Norway"/>
            <consortium name="Elixir Norway"/>
        </authorList>
    </citation>
    <scope>NUCLEOTIDE SEQUENCE</scope>
</reference>
<keyword evidence="2" id="KW-1185">Reference proteome</keyword>
<dbReference type="Proteomes" id="UP001497522">
    <property type="component" value="Chromosome 4"/>
</dbReference>
<sequence>MADAIITDVVQEVSRILTASDVVVEELVINITDKEDGTTDYISLDMTYHQCKADSSEGRLEQPQVDGDVEREWSLSERDDLKELVSIVVDSTNVKAIYVFSYSRPSNDVIEQFLQGLCTNHTIASKISYSFHLELKVQRSILVLATHSR</sequence>
<evidence type="ECO:0000313" key="2">
    <source>
        <dbReference type="Proteomes" id="UP001497522"/>
    </source>
</evidence>
<dbReference type="EMBL" id="OZ023705">
    <property type="protein sequence ID" value="CAK9875269.1"/>
    <property type="molecule type" value="Genomic_DNA"/>
</dbReference>
<protein>
    <submittedName>
        <fullName evidence="1">Uncharacterized protein</fullName>
    </submittedName>
</protein>
<gene>
    <name evidence="1" type="ORF">CSSPJE1EN2_LOCUS17518</name>
</gene>
<proteinExistence type="predicted"/>
<organism evidence="1 2">
    <name type="scientific">Sphagnum jensenii</name>
    <dbReference type="NCBI Taxonomy" id="128206"/>
    <lineage>
        <taxon>Eukaryota</taxon>
        <taxon>Viridiplantae</taxon>
        <taxon>Streptophyta</taxon>
        <taxon>Embryophyta</taxon>
        <taxon>Bryophyta</taxon>
        <taxon>Sphagnophytina</taxon>
        <taxon>Sphagnopsida</taxon>
        <taxon>Sphagnales</taxon>
        <taxon>Sphagnaceae</taxon>
        <taxon>Sphagnum</taxon>
    </lineage>
</organism>
<evidence type="ECO:0000313" key="1">
    <source>
        <dbReference type="EMBL" id="CAK9875269.1"/>
    </source>
</evidence>
<accession>A0ABP1BI55</accession>
<name>A0ABP1BI55_9BRYO</name>